<evidence type="ECO:0008006" key="3">
    <source>
        <dbReference type="Google" id="ProtNLM"/>
    </source>
</evidence>
<evidence type="ECO:0000313" key="2">
    <source>
        <dbReference type="Proteomes" id="UP001499884"/>
    </source>
</evidence>
<gene>
    <name evidence="1" type="ORF">GCM10023082_07500</name>
</gene>
<dbReference type="EMBL" id="BAABEP010000002">
    <property type="protein sequence ID" value="GAA3712189.1"/>
    <property type="molecule type" value="Genomic_DNA"/>
</dbReference>
<dbReference type="CDD" id="cd02440">
    <property type="entry name" value="AdoMet_MTases"/>
    <property type="match status" value="1"/>
</dbReference>
<sequence length="259" mass="29113">MGYYRAGFDVVGVDIRARPNYPFEFHQGDALEFAHAHVQEFDLVHASPPCQHSCTLTKGTNKGREYIDLIPATRELFAWYGVPSVVENVQGSQLRRDLVLCGEMFGLGVLRHRYFEIDYWRGDRRPHQPHRGYVRGLRHGVWRDGPYIAAYGKGGGKGTVREMQQAMDIHWTDVHEELTEAIPPAYTEYIGNEFLTTGEWGAIARGVPDTAPVPEIMRPYLKLNAAGRLVATRPGRRPSAPVPAPLVPPFAVPLLKETL</sequence>
<dbReference type="InterPro" id="IPR029063">
    <property type="entry name" value="SAM-dependent_MTases_sf"/>
</dbReference>
<evidence type="ECO:0000313" key="1">
    <source>
        <dbReference type="EMBL" id="GAA3712189.1"/>
    </source>
</evidence>
<proteinExistence type="predicted"/>
<keyword evidence="2" id="KW-1185">Reference proteome</keyword>
<accession>A0ABP7E4N1</accession>
<dbReference type="SUPFAM" id="SSF53335">
    <property type="entry name" value="S-adenosyl-L-methionine-dependent methyltransferases"/>
    <property type="match status" value="1"/>
</dbReference>
<protein>
    <recommendedName>
        <fullName evidence="3">DNA methylase</fullName>
    </recommendedName>
</protein>
<organism evidence="1 2">
    <name type="scientific">Streptomyces tremellae</name>
    <dbReference type="NCBI Taxonomy" id="1124239"/>
    <lineage>
        <taxon>Bacteria</taxon>
        <taxon>Bacillati</taxon>
        <taxon>Actinomycetota</taxon>
        <taxon>Actinomycetes</taxon>
        <taxon>Kitasatosporales</taxon>
        <taxon>Streptomycetaceae</taxon>
        <taxon>Streptomyces</taxon>
    </lineage>
</organism>
<dbReference type="Proteomes" id="UP001499884">
    <property type="component" value="Unassembled WGS sequence"/>
</dbReference>
<reference evidence="2" key="1">
    <citation type="journal article" date="2019" name="Int. J. Syst. Evol. Microbiol.">
        <title>The Global Catalogue of Microorganisms (GCM) 10K type strain sequencing project: providing services to taxonomists for standard genome sequencing and annotation.</title>
        <authorList>
            <consortium name="The Broad Institute Genomics Platform"/>
            <consortium name="The Broad Institute Genome Sequencing Center for Infectious Disease"/>
            <person name="Wu L."/>
            <person name="Ma J."/>
        </authorList>
    </citation>
    <scope>NUCLEOTIDE SEQUENCE [LARGE SCALE GENOMIC DNA]</scope>
    <source>
        <strain evidence="2">JCM 30846</strain>
    </source>
</reference>
<comment type="caution">
    <text evidence="1">The sequence shown here is derived from an EMBL/GenBank/DDBJ whole genome shotgun (WGS) entry which is preliminary data.</text>
</comment>
<name>A0ABP7E4N1_9ACTN</name>